<evidence type="ECO:0000256" key="6">
    <source>
        <dbReference type="ARBA" id="ARBA00023136"/>
    </source>
</evidence>
<comment type="subcellular location">
    <subcellularLocation>
        <location evidence="1">Cell membrane</location>
        <topology evidence="1">Multi-pass membrane protein</topology>
    </subcellularLocation>
</comment>
<feature type="transmembrane region" description="Helical" evidence="7">
    <location>
        <begin position="136"/>
        <end position="163"/>
    </location>
</feature>
<dbReference type="GO" id="GO:0000041">
    <property type="term" value="P:transition metal ion transport"/>
    <property type="evidence" value="ECO:0007669"/>
    <property type="project" value="InterPro"/>
</dbReference>
<dbReference type="EMBL" id="SWCI01000003">
    <property type="protein sequence ID" value="TKB49942.1"/>
    <property type="molecule type" value="Genomic_DNA"/>
</dbReference>
<evidence type="ECO:0000313" key="8">
    <source>
        <dbReference type="EMBL" id="TKB49942.1"/>
    </source>
</evidence>
<evidence type="ECO:0000256" key="2">
    <source>
        <dbReference type="ARBA" id="ARBA00022448"/>
    </source>
</evidence>
<dbReference type="OrthoDB" id="5297929at2"/>
<dbReference type="AlphaFoldDB" id="A0A4U1BGV2"/>
<proteinExistence type="predicted"/>
<name>A0A4U1BGV2_9GAMM</name>
<feature type="transmembrane region" description="Helical" evidence="7">
    <location>
        <begin position="106"/>
        <end position="124"/>
    </location>
</feature>
<evidence type="ECO:0000256" key="3">
    <source>
        <dbReference type="ARBA" id="ARBA00022475"/>
    </source>
</evidence>
<comment type="caution">
    <text evidence="8">The sequence shown here is derived from an EMBL/GenBank/DDBJ whole genome shotgun (WGS) entry which is preliminary data.</text>
</comment>
<organism evidence="8 9">
    <name type="scientific">Ferrimonas sediminicola</name>
    <dbReference type="NCBI Taxonomy" id="2569538"/>
    <lineage>
        <taxon>Bacteria</taxon>
        <taxon>Pseudomonadati</taxon>
        <taxon>Pseudomonadota</taxon>
        <taxon>Gammaproteobacteria</taxon>
        <taxon>Alteromonadales</taxon>
        <taxon>Ferrimonadaceae</taxon>
        <taxon>Ferrimonas</taxon>
    </lineage>
</organism>
<keyword evidence="5 7" id="KW-1133">Transmembrane helix</keyword>
<protein>
    <submittedName>
        <fullName evidence="8">Uncharacterized protein</fullName>
    </submittedName>
</protein>
<dbReference type="Gene3D" id="1.10.1760.20">
    <property type="match status" value="1"/>
</dbReference>
<dbReference type="InterPro" id="IPR002751">
    <property type="entry name" value="CbiM/NikMN"/>
</dbReference>
<keyword evidence="2" id="KW-0813">Transport</keyword>
<dbReference type="Proteomes" id="UP000305674">
    <property type="component" value="Unassembled WGS sequence"/>
</dbReference>
<reference evidence="8 9" key="1">
    <citation type="submission" date="2019-04" db="EMBL/GenBank/DDBJ databases">
        <authorList>
            <person name="Hwang J.C."/>
        </authorList>
    </citation>
    <scope>NUCLEOTIDE SEQUENCE [LARGE SCALE GENOMIC DNA]</scope>
    <source>
        <strain evidence="8 9">IMCC35001</strain>
    </source>
</reference>
<dbReference type="Pfam" id="PF01891">
    <property type="entry name" value="CbiM"/>
    <property type="match status" value="1"/>
</dbReference>
<evidence type="ECO:0000256" key="5">
    <source>
        <dbReference type="ARBA" id="ARBA00022989"/>
    </source>
</evidence>
<keyword evidence="4 7" id="KW-0812">Transmembrane</keyword>
<feature type="transmembrane region" description="Helical" evidence="7">
    <location>
        <begin position="36"/>
        <end position="56"/>
    </location>
</feature>
<evidence type="ECO:0000256" key="4">
    <source>
        <dbReference type="ARBA" id="ARBA00022692"/>
    </source>
</evidence>
<dbReference type="RefSeq" id="WP_136852490.1">
    <property type="nucleotide sequence ID" value="NZ_SWCI01000003.1"/>
</dbReference>
<feature type="transmembrane region" description="Helical" evidence="7">
    <location>
        <begin position="175"/>
        <end position="199"/>
    </location>
</feature>
<gene>
    <name evidence="8" type="ORF">FCL40_07265</name>
</gene>
<keyword evidence="9" id="KW-1185">Reference proteome</keyword>
<evidence type="ECO:0000256" key="1">
    <source>
        <dbReference type="ARBA" id="ARBA00004651"/>
    </source>
</evidence>
<evidence type="ECO:0000256" key="7">
    <source>
        <dbReference type="SAM" id="Phobius"/>
    </source>
</evidence>
<feature type="transmembrane region" description="Helical" evidence="7">
    <location>
        <begin position="68"/>
        <end position="94"/>
    </location>
</feature>
<keyword evidence="6 7" id="KW-0472">Membrane</keyword>
<accession>A0A4U1BGV2</accession>
<sequence>MMALPTPTEGLAWIIWIWLMIHCIRRGELWQSMREHSYLLHLTLGTIVGLTALWQLRAGIYDGLELHFVALTVTTLVFGWRNAILVGSAVLLILTLLGIEHWQQAGVLALLGVAAPVLLSFAILTLSHNTLPRNLWIYIFVDGFLNGILCFVARTLLLALWYSGDYDWSIIRDNYLILMPLFFFPEAMLNGFSTTLLVVHKPHWLATWREEQYLK</sequence>
<evidence type="ECO:0000313" key="9">
    <source>
        <dbReference type="Proteomes" id="UP000305674"/>
    </source>
</evidence>
<feature type="transmembrane region" description="Helical" evidence="7">
    <location>
        <begin position="6"/>
        <end position="24"/>
    </location>
</feature>
<keyword evidence="3" id="KW-1003">Cell membrane</keyword>
<dbReference type="GO" id="GO:0005886">
    <property type="term" value="C:plasma membrane"/>
    <property type="evidence" value="ECO:0007669"/>
    <property type="project" value="UniProtKB-SubCell"/>
</dbReference>